<feature type="region of interest" description="Disordered" evidence="1">
    <location>
        <begin position="470"/>
        <end position="506"/>
    </location>
</feature>
<gene>
    <name evidence="2" type="ORF">ENR23_13350</name>
</gene>
<reference evidence="2" key="1">
    <citation type="journal article" date="2020" name="mSystems">
        <title>Genome- and Community-Level Interaction Insights into Carbon Utilization and Element Cycling Functions of Hydrothermarchaeota in Hydrothermal Sediment.</title>
        <authorList>
            <person name="Zhou Z."/>
            <person name="Liu Y."/>
            <person name="Xu W."/>
            <person name="Pan J."/>
            <person name="Luo Z.H."/>
            <person name="Li M."/>
        </authorList>
    </citation>
    <scope>NUCLEOTIDE SEQUENCE [LARGE SCALE GENOMIC DNA]</scope>
    <source>
        <strain evidence="2">SpSt-381</strain>
    </source>
</reference>
<dbReference type="AlphaFoldDB" id="A0A832ML30"/>
<accession>A0A832ML30</accession>
<dbReference type="EMBL" id="DSQF01000026">
    <property type="protein sequence ID" value="HGZ44377.1"/>
    <property type="molecule type" value="Genomic_DNA"/>
</dbReference>
<organism evidence="2">
    <name type="scientific">Eiseniibacteriota bacterium</name>
    <dbReference type="NCBI Taxonomy" id="2212470"/>
    <lineage>
        <taxon>Bacteria</taxon>
        <taxon>Candidatus Eiseniibacteriota</taxon>
    </lineage>
</organism>
<name>A0A832ML30_UNCEI</name>
<evidence type="ECO:0000313" key="2">
    <source>
        <dbReference type="EMBL" id="HGZ44377.1"/>
    </source>
</evidence>
<comment type="caution">
    <text evidence="2">The sequence shown here is derived from an EMBL/GenBank/DDBJ whole genome shotgun (WGS) entry which is preliminary data.</text>
</comment>
<evidence type="ECO:0000256" key="1">
    <source>
        <dbReference type="SAM" id="MobiDB-lite"/>
    </source>
</evidence>
<proteinExistence type="predicted"/>
<protein>
    <submittedName>
        <fullName evidence="2">Uncharacterized protein</fullName>
    </submittedName>
</protein>
<dbReference type="SUPFAM" id="SSF55874">
    <property type="entry name" value="ATPase domain of HSP90 chaperone/DNA topoisomerase II/histidine kinase"/>
    <property type="match status" value="1"/>
</dbReference>
<dbReference type="InterPro" id="IPR036890">
    <property type="entry name" value="HATPase_C_sf"/>
</dbReference>
<sequence length="767" mass="84674">MNQESFFNALLSASTTEQVVAAIEAFETAQGERTGWAPIGGKENNRGPIEVSADPGRSLVERLTNGVDAVLELEYERHRGVPDCRSPRQAATAWIGISERGLSEMTPAQRQAVAKRVVIKLQAGEGRQARLIEIRDLGVGLKPEEMPGTILSLNESNKIRKHHLAGTYGQGGSSTFAMSAYTVLASRRAGDPRVGFTVVKFLDLPPDEYKTGHYVYLTVDRVVPAAKIPENDFAAGTLVRHFGYDLSNYASPVGPNSVYGLLNQVLFDPVLPIWLDSEVHGYRRVIKGSRNALNGAVDEGDEARRGPTLDHNVPTFFVSLGDFGNVGFEYWVLERPSRANKRPTAAFVNPSRPIVLTLNGQNHAELSVSIVRKEAGLPYLSQRLIVHIDCDSLTPAAKRALFASSREDVRRGGVLQLIHEELVRILKSDDELARLNNEAREQGMRERDETAIQEMRREVARLLRLQGIEIGQATGPRAGGDQPTPDRPTRPRGPRPRPQPIDVREPPSYIRILWDEEEPIGFFPGQRRYIRIETDANSSYHNPDSPEASRINMIVHGPVTLRGSTPLRGGRMRAILDVPEGAAVGGNGMLRVELSRSGLTTLSDEREIVVHEAPPARPGRQALSLPPFETRPVAPDEGRWTELGWPDDEAAVASSAVMENGTLVIYYSTAYPKYAGARVRYEQRDPGLAVSFTTRYEVWLAAHSLLFYRDQEEAAAQHPTVEEADSDAVEDRERQERCRMATLAALFAAREVELAATSSSESESQDA</sequence>